<dbReference type="Pfam" id="PF22817">
    <property type="entry name" value="ApeP-like"/>
    <property type="match status" value="1"/>
</dbReference>
<dbReference type="Gene3D" id="3.10.129.10">
    <property type="entry name" value="Hotdog Thioesterase"/>
    <property type="match status" value="1"/>
</dbReference>
<evidence type="ECO:0000313" key="2">
    <source>
        <dbReference type="Proteomes" id="UP000482487"/>
    </source>
</evidence>
<dbReference type="AlphaFoldDB" id="A0A7C9IPZ3"/>
<proteinExistence type="predicted"/>
<organism evidence="1 2">
    <name type="scientific">Solidesulfovibrio aerotolerans</name>
    <dbReference type="NCBI Taxonomy" id="295255"/>
    <lineage>
        <taxon>Bacteria</taxon>
        <taxon>Pseudomonadati</taxon>
        <taxon>Thermodesulfobacteriota</taxon>
        <taxon>Desulfovibrionia</taxon>
        <taxon>Desulfovibrionales</taxon>
        <taxon>Desulfovibrionaceae</taxon>
        <taxon>Solidesulfovibrio</taxon>
    </lineage>
</organism>
<keyword evidence="2" id="KW-1185">Reference proteome</keyword>
<evidence type="ECO:0000313" key="1">
    <source>
        <dbReference type="EMBL" id="MYL84799.1"/>
    </source>
</evidence>
<dbReference type="RefSeq" id="WP_160963153.1">
    <property type="nucleotide sequence ID" value="NZ_WVUD01000043.1"/>
</dbReference>
<dbReference type="InterPro" id="IPR016776">
    <property type="entry name" value="ApeP-like_dehydratase"/>
</dbReference>
<protein>
    <submittedName>
        <fullName evidence="1">Uncharacterized protein</fullName>
    </submittedName>
</protein>
<dbReference type="OrthoDB" id="5402427at2"/>
<comment type="caution">
    <text evidence="1">The sequence shown here is derived from an EMBL/GenBank/DDBJ whole genome shotgun (WGS) entry which is preliminary data.</text>
</comment>
<dbReference type="Proteomes" id="UP000482487">
    <property type="component" value="Unassembled WGS sequence"/>
</dbReference>
<name>A0A7C9IPZ3_9BACT</name>
<gene>
    <name evidence="1" type="ORF">GTA51_16925</name>
</gene>
<sequence length="153" mass="16538">MTIFPFGACPVPALEFIPHRPPMALVKSLERAYGEGCIICTVIPAGTMFIREDATVEPLVLLEIIAQACAVYGGWRTKDDSQGKQAAFLAGVSSFEIVGKAVADEPMEITVTLLREFAGFHLFNGELRQGGYDVARASLKAYQPAATTTRLET</sequence>
<dbReference type="InterPro" id="IPR029069">
    <property type="entry name" value="HotDog_dom_sf"/>
</dbReference>
<accession>A0A7C9IPZ3</accession>
<dbReference type="SUPFAM" id="SSF54637">
    <property type="entry name" value="Thioesterase/thiol ester dehydrase-isomerase"/>
    <property type="match status" value="1"/>
</dbReference>
<dbReference type="EMBL" id="WVUD01000043">
    <property type="protein sequence ID" value="MYL84799.1"/>
    <property type="molecule type" value="Genomic_DNA"/>
</dbReference>
<reference evidence="1 2" key="1">
    <citation type="submission" date="2020-01" db="EMBL/GenBank/DDBJ databases">
        <title>Genome sequence of Desulfovibrio aerotolerans DSM 16695(T).</title>
        <authorList>
            <person name="Karnachuk O."/>
            <person name="Avakyan M."/>
            <person name="Mardanov A."/>
            <person name="Kadnikov V."/>
            <person name="Ravin N."/>
        </authorList>
    </citation>
    <scope>NUCLEOTIDE SEQUENCE [LARGE SCALE GENOMIC DNA]</scope>
    <source>
        <strain evidence="1 2">DSM 16695</strain>
    </source>
</reference>